<organism evidence="1 2">
    <name type="scientific">Nocardioides albertanoniae</name>
    <dbReference type="NCBI Taxonomy" id="1175486"/>
    <lineage>
        <taxon>Bacteria</taxon>
        <taxon>Bacillati</taxon>
        <taxon>Actinomycetota</taxon>
        <taxon>Actinomycetes</taxon>
        <taxon>Propionibacteriales</taxon>
        <taxon>Nocardioidaceae</taxon>
        <taxon>Nocardioides</taxon>
    </lineage>
</organism>
<proteinExistence type="predicted"/>
<dbReference type="AlphaFoldDB" id="A0A543A4M4"/>
<keyword evidence="2" id="KW-1185">Reference proteome</keyword>
<comment type="caution">
    <text evidence="1">The sequence shown here is derived from an EMBL/GenBank/DDBJ whole genome shotgun (WGS) entry which is preliminary data.</text>
</comment>
<evidence type="ECO:0000313" key="2">
    <source>
        <dbReference type="Proteomes" id="UP000320209"/>
    </source>
</evidence>
<evidence type="ECO:0000313" key="1">
    <source>
        <dbReference type="EMBL" id="TQL67550.1"/>
    </source>
</evidence>
<protein>
    <submittedName>
        <fullName evidence="1">Uncharacterized protein</fullName>
    </submittedName>
</protein>
<reference evidence="1 2" key="1">
    <citation type="submission" date="2019-06" db="EMBL/GenBank/DDBJ databases">
        <title>Sequencing the genomes of 1000 actinobacteria strains.</title>
        <authorList>
            <person name="Klenk H.-P."/>
        </authorList>
    </citation>
    <scope>NUCLEOTIDE SEQUENCE [LARGE SCALE GENOMIC DNA]</scope>
    <source>
        <strain evidence="1 2">DSM 25218</strain>
    </source>
</reference>
<name>A0A543A4M4_9ACTN</name>
<gene>
    <name evidence="1" type="ORF">FB381_1430</name>
</gene>
<dbReference type="EMBL" id="VFOV01000001">
    <property type="protein sequence ID" value="TQL67550.1"/>
    <property type="molecule type" value="Genomic_DNA"/>
</dbReference>
<accession>A0A543A4M4</accession>
<sequence length="80" mass="8865">MAQDLLEIRDRSLEPVVSSLTTEEQEQLEALLVKLLPWLHHQPGDADRLCRLCDRAACVTGGAICPVGQAERDSRTEPRG</sequence>
<dbReference type="Proteomes" id="UP000320209">
    <property type="component" value="Unassembled WGS sequence"/>
</dbReference>